<keyword evidence="10" id="KW-0234">DNA repair</keyword>
<evidence type="ECO:0000256" key="14">
    <source>
        <dbReference type="ARBA" id="ARBA00047899"/>
    </source>
</evidence>
<dbReference type="GO" id="GO:0005634">
    <property type="term" value="C:nucleus"/>
    <property type="evidence" value="ECO:0000318"/>
    <property type="project" value="GO_Central"/>
</dbReference>
<dbReference type="Proteomes" id="UP000001514">
    <property type="component" value="Unassembled WGS sequence"/>
</dbReference>
<dbReference type="CDD" id="cd00892">
    <property type="entry name" value="PIKKc_ATR"/>
    <property type="match status" value="1"/>
</dbReference>
<dbReference type="Gene3D" id="1.10.1070.11">
    <property type="entry name" value="Phosphatidylinositol 3-/4-kinase, catalytic domain"/>
    <property type="match status" value="1"/>
</dbReference>
<keyword evidence="12" id="KW-0131">Cell cycle</keyword>
<dbReference type="Pfam" id="PF25030">
    <property type="entry name" value="M-HEAT_ATR"/>
    <property type="match status" value="1"/>
</dbReference>
<dbReference type="Gene3D" id="3.30.1010.10">
    <property type="entry name" value="Phosphatidylinositol 3-kinase Catalytic Subunit, Chain A, domain 4"/>
    <property type="match status" value="1"/>
</dbReference>
<dbReference type="PANTHER" id="PTHR11139:SF69">
    <property type="entry name" value="SERINE_THREONINE-PROTEIN KINASE ATR"/>
    <property type="match status" value="1"/>
</dbReference>
<protein>
    <recommendedName>
        <fullName evidence="13">Serine/threonine-protein kinase ATR</fullName>
        <ecNumber evidence="3">2.7.11.1</ecNumber>
    </recommendedName>
</protein>
<dbReference type="eggNOG" id="KOG0890">
    <property type="taxonomic scope" value="Eukaryota"/>
</dbReference>
<dbReference type="PROSITE" id="PS51189">
    <property type="entry name" value="FAT"/>
    <property type="match status" value="1"/>
</dbReference>
<dbReference type="InParanoid" id="D8S7B4"/>
<dbReference type="InterPro" id="IPR003151">
    <property type="entry name" value="PIK-rel_kinase_FAT"/>
</dbReference>
<keyword evidence="8" id="KW-0418">Kinase</keyword>
<dbReference type="Gene3D" id="1.25.10.10">
    <property type="entry name" value="Leucine-rich Repeat Variant"/>
    <property type="match status" value="1"/>
</dbReference>
<evidence type="ECO:0000256" key="1">
    <source>
        <dbReference type="ARBA" id="ARBA00004123"/>
    </source>
</evidence>
<dbReference type="EC" id="2.7.11.1" evidence="3"/>
<dbReference type="InterPro" id="IPR016024">
    <property type="entry name" value="ARM-type_fold"/>
</dbReference>
<evidence type="ECO:0000256" key="11">
    <source>
        <dbReference type="ARBA" id="ARBA00023242"/>
    </source>
</evidence>
<dbReference type="PROSITE" id="PS50290">
    <property type="entry name" value="PI3_4_KINASE_3"/>
    <property type="match status" value="1"/>
</dbReference>
<feature type="domain" description="FAT" evidence="17">
    <location>
        <begin position="891"/>
        <end position="1484"/>
    </location>
</feature>
<dbReference type="InterPro" id="IPR003152">
    <property type="entry name" value="FATC_dom"/>
</dbReference>
<dbReference type="GO" id="GO:0006281">
    <property type="term" value="P:DNA repair"/>
    <property type="evidence" value="ECO:0000318"/>
    <property type="project" value="GO_Central"/>
</dbReference>
<evidence type="ECO:0000256" key="12">
    <source>
        <dbReference type="ARBA" id="ARBA00023306"/>
    </source>
</evidence>
<evidence type="ECO:0000259" key="18">
    <source>
        <dbReference type="PROSITE" id="PS51190"/>
    </source>
</evidence>
<dbReference type="Pfam" id="PF23593">
    <property type="entry name" value="HEAT_ATR"/>
    <property type="match status" value="1"/>
</dbReference>
<dbReference type="Pfam" id="PF00454">
    <property type="entry name" value="PI3_PI4_kinase"/>
    <property type="match status" value="1"/>
</dbReference>
<keyword evidence="20" id="KW-1185">Reference proteome</keyword>
<evidence type="ECO:0000256" key="4">
    <source>
        <dbReference type="ARBA" id="ARBA00022527"/>
    </source>
</evidence>
<comment type="catalytic activity">
    <reaction evidence="14">
        <text>L-threonyl-[protein] + ATP = O-phospho-L-threonyl-[protein] + ADP + H(+)</text>
        <dbReference type="Rhea" id="RHEA:46608"/>
        <dbReference type="Rhea" id="RHEA-COMP:11060"/>
        <dbReference type="Rhea" id="RHEA-COMP:11605"/>
        <dbReference type="ChEBI" id="CHEBI:15378"/>
        <dbReference type="ChEBI" id="CHEBI:30013"/>
        <dbReference type="ChEBI" id="CHEBI:30616"/>
        <dbReference type="ChEBI" id="CHEBI:61977"/>
        <dbReference type="ChEBI" id="CHEBI:456216"/>
        <dbReference type="EC" id="2.7.11.1"/>
    </reaction>
</comment>
<dbReference type="SMART" id="SM01343">
    <property type="entry name" value="FATC"/>
    <property type="match status" value="1"/>
</dbReference>
<keyword evidence="9" id="KW-0067">ATP-binding</keyword>
<dbReference type="GO" id="GO:0005694">
    <property type="term" value="C:chromosome"/>
    <property type="evidence" value="ECO:0000318"/>
    <property type="project" value="GO_Central"/>
</dbReference>
<accession>D8S7B4</accession>
<dbReference type="EMBL" id="GL377605">
    <property type="protein sequence ID" value="EFJ19575.1"/>
    <property type="molecule type" value="Genomic_DNA"/>
</dbReference>
<keyword evidence="4" id="KW-0723">Serine/threonine-protein kinase</keyword>
<keyword evidence="11" id="KW-0539">Nucleus</keyword>
<dbReference type="FunFam" id="1.10.1070.11:FF:000024">
    <property type="entry name" value="Serine/threonine-protein kinase ATR"/>
    <property type="match status" value="1"/>
</dbReference>
<dbReference type="OMA" id="RIVEVCP"/>
<dbReference type="InterPro" id="IPR057564">
    <property type="entry name" value="HEAT_ATR"/>
</dbReference>
<dbReference type="InterPro" id="IPR014009">
    <property type="entry name" value="PIK_FAT"/>
</dbReference>
<evidence type="ECO:0000256" key="10">
    <source>
        <dbReference type="ARBA" id="ARBA00023204"/>
    </source>
</evidence>
<dbReference type="InterPro" id="IPR012993">
    <property type="entry name" value="UME"/>
</dbReference>
<evidence type="ECO:0000259" key="17">
    <source>
        <dbReference type="PROSITE" id="PS51189"/>
    </source>
</evidence>
<evidence type="ECO:0000256" key="7">
    <source>
        <dbReference type="ARBA" id="ARBA00022763"/>
    </source>
</evidence>
<dbReference type="Pfam" id="PF08064">
    <property type="entry name" value="UME"/>
    <property type="match status" value="1"/>
</dbReference>
<gene>
    <name evidence="19" type="ORF">SELMODRAFT_110199</name>
</gene>
<comment type="catalytic activity">
    <reaction evidence="15">
        <text>L-seryl-[protein] + ATP = O-phospho-L-seryl-[protein] + ADP + H(+)</text>
        <dbReference type="Rhea" id="RHEA:17989"/>
        <dbReference type="Rhea" id="RHEA-COMP:9863"/>
        <dbReference type="Rhea" id="RHEA-COMP:11604"/>
        <dbReference type="ChEBI" id="CHEBI:15378"/>
        <dbReference type="ChEBI" id="CHEBI:29999"/>
        <dbReference type="ChEBI" id="CHEBI:30616"/>
        <dbReference type="ChEBI" id="CHEBI:83421"/>
        <dbReference type="ChEBI" id="CHEBI:456216"/>
        <dbReference type="EC" id="2.7.11.1"/>
    </reaction>
</comment>
<dbReference type="InterPro" id="IPR000403">
    <property type="entry name" value="PI3/4_kinase_cat_dom"/>
</dbReference>
<evidence type="ECO:0000313" key="19">
    <source>
        <dbReference type="EMBL" id="EFJ19575.1"/>
    </source>
</evidence>
<evidence type="ECO:0000256" key="9">
    <source>
        <dbReference type="ARBA" id="ARBA00022840"/>
    </source>
</evidence>
<feature type="domain" description="FATC" evidence="18">
    <location>
        <begin position="1904"/>
        <end position="1936"/>
    </location>
</feature>
<dbReference type="PANTHER" id="PTHR11139">
    <property type="entry name" value="ATAXIA TELANGIECTASIA MUTATED ATM -RELATED"/>
    <property type="match status" value="1"/>
</dbReference>
<proteinExistence type="inferred from homology"/>
<dbReference type="InterPro" id="IPR011989">
    <property type="entry name" value="ARM-like"/>
</dbReference>
<dbReference type="Gramene" id="EFJ19575">
    <property type="protein sequence ID" value="EFJ19575"/>
    <property type="gene ID" value="SELMODRAFT_110199"/>
</dbReference>
<keyword evidence="7" id="KW-0227">DNA damage</keyword>
<dbReference type="SMART" id="SM00802">
    <property type="entry name" value="UME"/>
    <property type="match status" value="1"/>
</dbReference>
<dbReference type="GO" id="GO:0004674">
    <property type="term" value="F:protein serine/threonine kinase activity"/>
    <property type="evidence" value="ECO:0000318"/>
    <property type="project" value="GO_Central"/>
</dbReference>
<dbReference type="PROSITE" id="PS00916">
    <property type="entry name" value="PI3_4_KINASE_2"/>
    <property type="match status" value="1"/>
</dbReference>
<evidence type="ECO:0000313" key="20">
    <source>
        <dbReference type="Proteomes" id="UP000001514"/>
    </source>
</evidence>
<dbReference type="SUPFAM" id="SSF48452">
    <property type="entry name" value="TPR-like"/>
    <property type="match status" value="1"/>
</dbReference>
<name>D8S7B4_SELML</name>
<dbReference type="FunCoup" id="D8S7B4">
    <property type="interactions" value="3005"/>
</dbReference>
<sequence length="1936" mass="216881">MQQLSCNICDNGIASASAVLKDLEYPYWKTVVLKLLLTNRSYRVQSAVVRNLSRLLAHSFEGDARDIWVKCLDVFPLHPDRSARKAFCSQLRGLLTQEHIWYSTVGHKSGDYEILKKLGDALAIATDPDVLETLMETVAEVGKVAKGDELRVSATILLIEQLDKSEVSARAVSVRLICEIAAAQWPSDSNRCVERMVDSSSEILFEFFLKNLVLRPFLVKEFAEAVMKISTGDLLRKMIPYVLPKLILDQQHDERAPQTLNTLAHLLQTSLPLVLLEWCHKVLSVLLLRADGRELMAALHFYEAQTGSDAREIFAAVLPALLDELVWFLGDTSNDEAVKRSARVGPMIQEVARIISGSDDLPSFLRQHFVRLLNNIDRKLLRSEDVQMQKQALRCIERLLEMIGSHLSAFIPKIMALLSQPQDLQYESLSVWLSFVKRLAQVSPANLKTVASQIVVALMPCLESEQSSTIDAAVQILEELILKNRRLLGDQIKELPLLPSLEPLAAVNAVLNEVRGFLSLRDQLLRAGEGLNHESLSLRLVTATELLKLLSSKRNDITALVLRETPADADAVSSLVTRLLRGCSEESRTSAGQKFKLACAECLGGLGAIDPVKLQISLRHRSSMQHTEEDLVFQLINQHLTRVLRAASDTDVQDAAALAIQELLKLTGCHEARGVSRPPSSSSKPTQKSKLQLGDRLWSRFSDAVKEIISPCLTSKYLLKVSGAPMPSGPIFRQGILFRRWMYLWCRRLLSQVTGQMASILGACRGVVRHDMDAALYILPYLILDIVCHGSQEARTGVTDEILAVLAEAGTGNDGQPGQPVYLNNAFCGSGGEVSMQTVFMLLDNLGQWVDDSKALTSKGSRSTQAKELSAKLLVQCEQVGQLLASIPKQSLASASFRCRAYARALLYYESYVREKSGALNPAALVSGTFKDEDVGFLLKIYGGLDEPDGLLGIARLQKRASLEDQVLINKISGNWAEALTFCEQALELEPKSLYWQSGILDCLVNMGHFQAMVTHVDGLLARLRDSRREWYMRGVQAAWRLGQWDLINEYVHGSELEAGSTESDSAFDLSLAKVLQTLRSKDQVKFQEQLTHARLALLAPLAAASMESYVRAYPVIVKLHMLRELEDFFSLADKGGDNKDQLFENWNGRLKMTLPSLSTREPILALRRLLFSVCDLQSEMGGCWLQYAKLCRTSGHYETANRAILQAQAAGAPNAHRERAKLFWDMKKTHRAIDELQQVLVNVPLSVLGTASGAALSGLVLNTSQTESALELTVEEQVCNDAAKTLLLLGRWAHCTGQKQKEDVISIYTRVKDLQPMWEKGYFYMARYYDDLLVDARKRQEENKEHRSNTTKRGSNADDKPWWTYLPDTVLCYAKTLHRSHHHLFQALPRLLTLWFEFGSAYRSESLGSNKIVKAAHVRVMAIMRGCLQELPSYQWLASLPQLVSRICHDNEEVVRLVKQIIQSVLQAYPQQALWTMAAVSKSDIPERRSAATEIIQAAKFSTRNDDERATFVQFATFIEHMVRLCFAPGASEKARSLTLSTSDFSSLKRMMPLQVIMPVQRALAVTLPADGLSNSSYNPFPSGDCSTIFAIRDDVEILVSLQRPKKVVLVASDGTEHPFLCKPKDDLRKDARMMEFTGMINRLLSKDPSSRRRKLYIRTFAVIPLTEDCGMVEWVSHTRGLRHILQDLYVSAGMFTKETNPTIKRIYEDNKDKKISATELMRDKILPMFPPVFHKWFLNTFPEPTAWFQSRLAYAHTTAVWSMVGHIVGLGDRHGENILYDSTTGDCVHVDFSCLFDKGLQLEKPELVPFRLTQNMVDGLGITGYEGVFLRTCEITLSVLRANRETLMSVLETFIHDPLVEWTKSHKSSATEVQNPHAQRALANIEARLRGVVVGVAAAPSLPLSVEGQAHRLIQEAVSHENLGHMYVWWMPWF</sequence>
<evidence type="ECO:0000256" key="3">
    <source>
        <dbReference type="ARBA" id="ARBA00012513"/>
    </source>
</evidence>
<dbReference type="KEGG" id="smo:SELMODRAFT_110199"/>
<evidence type="ECO:0000256" key="2">
    <source>
        <dbReference type="ARBA" id="ARBA00010769"/>
    </source>
</evidence>
<dbReference type="Pfam" id="PF02260">
    <property type="entry name" value="FATC"/>
    <property type="match status" value="1"/>
</dbReference>
<dbReference type="InterPro" id="IPR056802">
    <property type="entry name" value="ATR-like_M-HEAT"/>
</dbReference>
<dbReference type="InterPro" id="IPR011009">
    <property type="entry name" value="Kinase-like_dom_sf"/>
</dbReference>
<dbReference type="GO" id="GO:0000077">
    <property type="term" value="P:DNA damage checkpoint signaling"/>
    <property type="evidence" value="ECO:0000318"/>
    <property type="project" value="GO_Central"/>
</dbReference>
<dbReference type="STRING" id="88036.D8S7B4"/>
<evidence type="ECO:0000256" key="15">
    <source>
        <dbReference type="ARBA" id="ARBA00048679"/>
    </source>
</evidence>
<dbReference type="Gene3D" id="1.25.40.10">
    <property type="entry name" value="Tetratricopeptide repeat domain"/>
    <property type="match status" value="1"/>
</dbReference>
<feature type="domain" description="PI3K/PI4K catalytic" evidence="16">
    <location>
        <begin position="1593"/>
        <end position="1906"/>
    </location>
</feature>
<reference evidence="19 20" key="1">
    <citation type="journal article" date="2011" name="Science">
        <title>The Selaginella genome identifies genetic changes associated with the evolution of vascular plants.</title>
        <authorList>
            <person name="Banks J.A."/>
            <person name="Nishiyama T."/>
            <person name="Hasebe M."/>
            <person name="Bowman J.L."/>
            <person name="Gribskov M."/>
            <person name="dePamphilis C."/>
            <person name="Albert V.A."/>
            <person name="Aono N."/>
            <person name="Aoyama T."/>
            <person name="Ambrose B.A."/>
            <person name="Ashton N.W."/>
            <person name="Axtell M.J."/>
            <person name="Barker E."/>
            <person name="Barker M.S."/>
            <person name="Bennetzen J.L."/>
            <person name="Bonawitz N.D."/>
            <person name="Chapple C."/>
            <person name="Cheng C."/>
            <person name="Correa L.G."/>
            <person name="Dacre M."/>
            <person name="DeBarry J."/>
            <person name="Dreyer I."/>
            <person name="Elias M."/>
            <person name="Engstrom E.M."/>
            <person name="Estelle M."/>
            <person name="Feng L."/>
            <person name="Finet C."/>
            <person name="Floyd S.K."/>
            <person name="Frommer W.B."/>
            <person name="Fujita T."/>
            <person name="Gramzow L."/>
            <person name="Gutensohn M."/>
            <person name="Harholt J."/>
            <person name="Hattori M."/>
            <person name="Heyl A."/>
            <person name="Hirai T."/>
            <person name="Hiwatashi Y."/>
            <person name="Ishikawa M."/>
            <person name="Iwata M."/>
            <person name="Karol K.G."/>
            <person name="Koehler B."/>
            <person name="Kolukisaoglu U."/>
            <person name="Kubo M."/>
            <person name="Kurata T."/>
            <person name="Lalonde S."/>
            <person name="Li K."/>
            <person name="Li Y."/>
            <person name="Litt A."/>
            <person name="Lyons E."/>
            <person name="Manning G."/>
            <person name="Maruyama T."/>
            <person name="Michael T.P."/>
            <person name="Mikami K."/>
            <person name="Miyazaki S."/>
            <person name="Morinaga S."/>
            <person name="Murata T."/>
            <person name="Mueller-Roeber B."/>
            <person name="Nelson D.R."/>
            <person name="Obara M."/>
            <person name="Oguri Y."/>
            <person name="Olmstead R.G."/>
            <person name="Onodera N."/>
            <person name="Petersen B.L."/>
            <person name="Pils B."/>
            <person name="Prigge M."/>
            <person name="Rensing S.A."/>
            <person name="Riano-Pachon D.M."/>
            <person name="Roberts A.W."/>
            <person name="Sato Y."/>
            <person name="Scheller H.V."/>
            <person name="Schulz B."/>
            <person name="Schulz C."/>
            <person name="Shakirov E.V."/>
            <person name="Shibagaki N."/>
            <person name="Shinohara N."/>
            <person name="Shippen D.E."/>
            <person name="Soerensen I."/>
            <person name="Sotooka R."/>
            <person name="Sugimoto N."/>
            <person name="Sugita M."/>
            <person name="Sumikawa N."/>
            <person name="Tanurdzic M."/>
            <person name="Theissen G."/>
            <person name="Ulvskov P."/>
            <person name="Wakazuki S."/>
            <person name="Weng J.K."/>
            <person name="Willats W.W."/>
            <person name="Wipf D."/>
            <person name="Wolf P.G."/>
            <person name="Yang L."/>
            <person name="Zimmer A.D."/>
            <person name="Zhu Q."/>
            <person name="Mitros T."/>
            <person name="Hellsten U."/>
            <person name="Loque D."/>
            <person name="Otillar R."/>
            <person name="Salamov A."/>
            <person name="Schmutz J."/>
            <person name="Shapiro H."/>
            <person name="Lindquist E."/>
            <person name="Lucas S."/>
            <person name="Rokhsar D."/>
            <person name="Grigoriev I.V."/>
        </authorList>
    </citation>
    <scope>NUCLEOTIDE SEQUENCE [LARGE SCALE GENOMIC DNA]</scope>
</reference>
<evidence type="ECO:0000256" key="13">
    <source>
        <dbReference type="ARBA" id="ARBA00024420"/>
    </source>
</evidence>
<organism evidence="20">
    <name type="scientific">Selaginella moellendorffii</name>
    <name type="common">Spikemoss</name>
    <dbReference type="NCBI Taxonomy" id="88036"/>
    <lineage>
        <taxon>Eukaryota</taxon>
        <taxon>Viridiplantae</taxon>
        <taxon>Streptophyta</taxon>
        <taxon>Embryophyta</taxon>
        <taxon>Tracheophyta</taxon>
        <taxon>Lycopodiopsida</taxon>
        <taxon>Selaginellales</taxon>
        <taxon>Selaginellaceae</taxon>
        <taxon>Selaginella</taxon>
    </lineage>
</organism>
<dbReference type="GO" id="GO:0000723">
    <property type="term" value="P:telomere maintenance"/>
    <property type="evidence" value="ECO:0000318"/>
    <property type="project" value="GO_Central"/>
</dbReference>
<keyword evidence="6" id="KW-0547">Nucleotide-binding</keyword>
<dbReference type="InterPro" id="IPR036940">
    <property type="entry name" value="PI3/4_kinase_cat_sf"/>
</dbReference>
<evidence type="ECO:0000256" key="6">
    <source>
        <dbReference type="ARBA" id="ARBA00022741"/>
    </source>
</evidence>
<dbReference type="SMART" id="SM00146">
    <property type="entry name" value="PI3Kc"/>
    <property type="match status" value="1"/>
</dbReference>
<dbReference type="GO" id="GO:0005524">
    <property type="term" value="F:ATP binding"/>
    <property type="evidence" value="ECO:0007669"/>
    <property type="project" value="UniProtKB-KW"/>
</dbReference>
<dbReference type="InterPro" id="IPR050517">
    <property type="entry name" value="DDR_Repair_Kinase"/>
</dbReference>
<evidence type="ECO:0000256" key="8">
    <source>
        <dbReference type="ARBA" id="ARBA00022777"/>
    </source>
</evidence>
<dbReference type="Pfam" id="PF02259">
    <property type="entry name" value="FAT"/>
    <property type="match status" value="1"/>
</dbReference>
<dbReference type="PROSITE" id="PS51190">
    <property type="entry name" value="FATC"/>
    <property type="match status" value="1"/>
</dbReference>
<dbReference type="InterPro" id="IPR011990">
    <property type="entry name" value="TPR-like_helical_dom_sf"/>
</dbReference>
<dbReference type="SUPFAM" id="SSF56112">
    <property type="entry name" value="Protein kinase-like (PK-like)"/>
    <property type="match status" value="1"/>
</dbReference>
<comment type="similarity">
    <text evidence="2">Belongs to the PI3/PI4-kinase family. ATM subfamily.</text>
</comment>
<evidence type="ECO:0000256" key="5">
    <source>
        <dbReference type="ARBA" id="ARBA00022679"/>
    </source>
</evidence>
<comment type="subcellular location">
    <subcellularLocation>
        <location evidence="1">Nucleus</location>
    </subcellularLocation>
</comment>
<dbReference type="SUPFAM" id="SSF48371">
    <property type="entry name" value="ARM repeat"/>
    <property type="match status" value="1"/>
</dbReference>
<evidence type="ECO:0000259" key="16">
    <source>
        <dbReference type="PROSITE" id="PS50290"/>
    </source>
</evidence>
<keyword evidence="5" id="KW-0808">Transferase</keyword>
<dbReference type="InterPro" id="IPR018936">
    <property type="entry name" value="PI3/4_kinase_CS"/>
</dbReference>
<dbReference type="HOGENOM" id="CLU_000178_2_8_1"/>